<dbReference type="RefSeq" id="WP_161352271.1">
    <property type="nucleotide sequence ID" value="NZ_WTUX01000017.1"/>
</dbReference>
<organism evidence="1 2">
    <name type="scientific">Maritimibacter harenae</name>
    <dbReference type="NCBI Taxonomy" id="2606218"/>
    <lineage>
        <taxon>Bacteria</taxon>
        <taxon>Pseudomonadati</taxon>
        <taxon>Pseudomonadota</taxon>
        <taxon>Alphaproteobacteria</taxon>
        <taxon>Rhodobacterales</taxon>
        <taxon>Roseobacteraceae</taxon>
        <taxon>Maritimibacter</taxon>
    </lineage>
</organism>
<dbReference type="EMBL" id="WTUX01000017">
    <property type="protein sequence ID" value="MZR14153.1"/>
    <property type="molecule type" value="Genomic_DNA"/>
</dbReference>
<protein>
    <submittedName>
        <fullName evidence="1">Uncharacterized protein</fullName>
    </submittedName>
</protein>
<dbReference type="AlphaFoldDB" id="A0A845M918"/>
<evidence type="ECO:0000313" key="1">
    <source>
        <dbReference type="EMBL" id="MZR14153.1"/>
    </source>
</evidence>
<proteinExistence type="predicted"/>
<gene>
    <name evidence="1" type="ORF">GQE99_14110</name>
</gene>
<dbReference type="Proteomes" id="UP000467322">
    <property type="component" value="Unassembled WGS sequence"/>
</dbReference>
<reference evidence="1 2" key="1">
    <citation type="submission" date="2019-12" db="EMBL/GenBank/DDBJ databases">
        <title>Maritimibacter sp. nov. sp. isolated from sea sand.</title>
        <authorList>
            <person name="Kim J."/>
            <person name="Jeong S.E."/>
            <person name="Jung H.S."/>
            <person name="Jeon C.O."/>
        </authorList>
    </citation>
    <scope>NUCLEOTIDE SEQUENCE [LARGE SCALE GENOMIC DNA]</scope>
    <source>
        <strain evidence="1 2">DP07</strain>
    </source>
</reference>
<accession>A0A845M918</accession>
<keyword evidence="2" id="KW-1185">Reference proteome</keyword>
<sequence length="66" mass="7360">MTKTQNIAFSWYCAAFFIRDFSIGAPPWIPLFRKAGFLEKRKTGKVKLAGLNEAAPRKTRPSGCAP</sequence>
<comment type="caution">
    <text evidence="1">The sequence shown here is derived from an EMBL/GenBank/DDBJ whole genome shotgun (WGS) entry which is preliminary data.</text>
</comment>
<evidence type="ECO:0000313" key="2">
    <source>
        <dbReference type="Proteomes" id="UP000467322"/>
    </source>
</evidence>
<name>A0A845M918_9RHOB</name>